<proteinExistence type="predicted"/>
<sequence>MKEEFREPYEKFLKAWGEDAQIMMAIEEMSELTKELCKYLRYKGFKEKDAESVVENINEETADVLNCVEQLELIFNEKKINEIRKEKIDRTLKKV</sequence>
<evidence type="ECO:0000313" key="1">
    <source>
        <dbReference type="EMBL" id="HIV01490.1"/>
    </source>
</evidence>
<reference evidence="1" key="1">
    <citation type="submission" date="2020-10" db="EMBL/GenBank/DDBJ databases">
        <authorList>
            <person name="Gilroy R."/>
        </authorList>
    </citation>
    <scope>NUCLEOTIDE SEQUENCE</scope>
    <source>
        <strain evidence="1">CHK186-9395</strain>
    </source>
</reference>
<dbReference type="AlphaFoldDB" id="A0A9D1NER6"/>
<dbReference type="EMBL" id="DVOJ01000010">
    <property type="protein sequence ID" value="HIV01490.1"/>
    <property type="molecule type" value="Genomic_DNA"/>
</dbReference>
<dbReference type="CDD" id="cd11539">
    <property type="entry name" value="NTP-PPase_u2"/>
    <property type="match status" value="1"/>
</dbReference>
<evidence type="ECO:0008006" key="3">
    <source>
        <dbReference type="Google" id="ProtNLM"/>
    </source>
</evidence>
<name>A0A9D1NER6_9FIRM</name>
<dbReference type="SUPFAM" id="SSF101386">
    <property type="entry name" value="all-alpha NTP pyrophosphatases"/>
    <property type="match status" value="1"/>
</dbReference>
<gene>
    <name evidence="1" type="ORF">IAA62_02935</name>
</gene>
<evidence type="ECO:0000313" key="2">
    <source>
        <dbReference type="Proteomes" id="UP000886861"/>
    </source>
</evidence>
<reference evidence="1" key="2">
    <citation type="journal article" date="2021" name="PeerJ">
        <title>Extensive microbial diversity within the chicken gut microbiome revealed by metagenomics and culture.</title>
        <authorList>
            <person name="Gilroy R."/>
            <person name="Ravi A."/>
            <person name="Getino M."/>
            <person name="Pursley I."/>
            <person name="Horton D.L."/>
            <person name="Alikhan N.F."/>
            <person name="Baker D."/>
            <person name="Gharbi K."/>
            <person name="Hall N."/>
            <person name="Watson M."/>
            <person name="Adriaenssens E.M."/>
            <person name="Foster-Nyarko E."/>
            <person name="Jarju S."/>
            <person name="Secka A."/>
            <person name="Antonio M."/>
            <person name="Oren A."/>
            <person name="Chaudhuri R.R."/>
            <person name="La Ragione R."/>
            <person name="Hildebrand F."/>
            <person name="Pallen M.J."/>
        </authorList>
    </citation>
    <scope>NUCLEOTIDE SEQUENCE</scope>
    <source>
        <strain evidence="1">CHK186-9395</strain>
    </source>
</reference>
<organism evidence="1 2">
    <name type="scientific">Candidatus Caccopulliclostridium gallistercoris</name>
    <dbReference type="NCBI Taxonomy" id="2840719"/>
    <lineage>
        <taxon>Bacteria</taxon>
        <taxon>Bacillati</taxon>
        <taxon>Bacillota</taxon>
        <taxon>Clostridia</taxon>
        <taxon>Candidatus Caccopulliclostridium</taxon>
    </lineage>
</organism>
<accession>A0A9D1NER6</accession>
<protein>
    <recommendedName>
        <fullName evidence="3">NTP pyrophosphohydrolase MazG putative catalytic core domain-containing protein</fullName>
    </recommendedName>
</protein>
<dbReference type="Proteomes" id="UP000886861">
    <property type="component" value="Unassembled WGS sequence"/>
</dbReference>
<comment type="caution">
    <text evidence="1">The sequence shown here is derived from an EMBL/GenBank/DDBJ whole genome shotgun (WGS) entry which is preliminary data.</text>
</comment>